<protein>
    <recommendedName>
        <fullName evidence="2">Fatty acid desaturase domain-containing protein</fullName>
    </recommendedName>
</protein>
<comment type="caution">
    <text evidence="3">The sequence shown here is derived from an EMBL/GenBank/DDBJ whole genome shotgun (WGS) entry which is preliminary data.</text>
</comment>
<keyword evidence="1" id="KW-0812">Transmembrane</keyword>
<feature type="transmembrane region" description="Helical" evidence="1">
    <location>
        <begin position="76"/>
        <end position="95"/>
    </location>
</feature>
<dbReference type="InterPro" id="IPR005804">
    <property type="entry name" value="FA_desaturase_dom"/>
</dbReference>
<sequence length="431" mass="50574">MISVTTATSVKETSKLKLRFENPIRVNRLKPNPTKNLIAIDTKGDEFHAPDYTINDIIKAIPKECFNSSLLKSLSFVFRDIFFMLFFGYIAQTYIPSIESTFYRTISWTIYVNLMALPVTGLWILAHECGHQSFSKYGYLNDFIGWILHSYSLNPYFSWKFSHKKHHKNNGHLRKDMAFVPSTLEEWKSKRGIDWLSEIAEDSPISSITTLLIQQIVGFQTYLLIDATGQPHPELQDKWYKQFQASHFNPTAPLFDKGDFWYIVISDIGIVIQCTILYFWIQIFGWFNFFVHWFIPYLLVNHWVVFITYLQHTDVTVPRYSDKEWTFARGAGATIDREFGFVGWFFFHDLIETHVLHHYCGRIPFYNARIATEAIRPILGIHYRYSNENMFSMIWKSLRWCEFVQGDNGVLMFRNHNGLGVPPVDKPTENL</sequence>
<proteinExistence type="predicted"/>
<keyword evidence="4" id="KW-1185">Reference proteome</keyword>
<keyword evidence="1" id="KW-0472">Membrane</keyword>
<dbReference type="GO" id="GO:0016491">
    <property type="term" value="F:oxidoreductase activity"/>
    <property type="evidence" value="ECO:0007669"/>
    <property type="project" value="InterPro"/>
</dbReference>
<dbReference type="Pfam" id="PF00487">
    <property type="entry name" value="FA_desaturase"/>
    <property type="match status" value="1"/>
</dbReference>
<dbReference type="PANTHER" id="PTHR32100">
    <property type="entry name" value="OMEGA-6 FATTY ACID DESATURASE, CHLOROPLASTIC"/>
    <property type="match status" value="1"/>
</dbReference>
<feature type="transmembrane region" description="Helical" evidence="1">
    <location>
        <begin position="287"/>
        <end position="310"/>
    </location>
</feature>
<reference evidence="3" key="1">
    <citation type="submission" date="2020-11" db="EMBL/GenBank/DDBJ databases">
        <title>Kefir isolates.</title>
        <authorList>
            <person name="Marcisauskas S."/>
            <person name="Kim Y."/>
            <person name="Blasche S."/>
        </authorList>
    </citation>
    <scope>NUCLEOTIDE SEQUENCE</scope>
    <source>
        <strain evidence="3">Olga-1</strain>
    </source>
</reference>
<gene>
    <name evidence="3" type="ORF">C6P40_003656</name>
</gene>
<dbReference type="EMBL" id="PUHW01000042">
    <property type="protein sequence ID" value="KAG0690188.1"/>
    <property type="molecule type" value="Genomic_DNA"/>
</dbReference>
<evidence type="ECO:0000313" key="3">
    <source>
        <dbReference type="EMBL" id="KAG0690188.1"/>
    </source>
</evidence>
<evidence type="ECO:0000259" key="2">
    <source>
        <dbReference type="Pfam" id="PF00487"/>
    </source>
</evidence>
<dbReference type="CDD" id="cd03507">
    <property type="entry name" value="Delta12-FADS-like"/>
    <property type="match status" value="1"/>
</dbReference>
<feature type="domain" description="Fatty acid desaturase" evidence="2">
    <location>
        <begin position="107"/>
        <end position="384"/>
    </location>
</feature>
<name>A0A9P6WQR8_9ASCO</name>
<feature type="transmembrane region" description="Helical" evidence="1">
    <location>
        <begin position="260"/>
        <end position="281"/>
    </location>
</feature>
<evidence type="ECO:0000313" key="4">
    <source>
        <dbReference type="Proteomes" id="UP000697127"/>
    </source>
</evidence>
<dbReference type="GO" id="GO:0006629">
    <property type="term" value="P:lipid metabolic process"/>
    <property type="evidence" value="ECO:0007669"/>
    <property type="project" value="InterPro"/>
</dbReference>
<organism evidence="3 4">
    <name type="scientific">Pichia californica</name>
    <dbReference type="NCBI Taxonomy" id="460514"/>
    <lineage>
        <taxon>Eukaryota</taxon>
        <taxon>Fungi</taxon>
        <taxon>Dikarya</taxon>
        <taxon>Ascomycota</taxon>
        <taxon>Saccharomycotina</taxon>
        <taxon>Pichiomycetes</taxon>
        <taxon>Pichiales</taxon>
        <taxon>Pichiaceae</taxon>
        <taxon>Pichia</taxon>
    </lineage>
</organism>
<feature type="transmembrane region" description="Helical" evidence="1">
    <location>
        <begin position="107"/>
        <end position="126"/>
    </location>
</feature>
<dbReference type="Proteomes" id="UP000697127">
    <property type="component" value="Unassembled WGS sequence"/>
</dbReference>
<evidence type="ECO:0000256" key="1">
    <source>
        <dbReference type="SAM" id="Phobius"/>
    </source>
</evidence>
<dbReference type="InterPro" id="IPR012171">
    <property type="entry name" value="Fatty_acid_desaturase"/>
</dbReference>
<accession>A0A9P6WQR8</accession>
<dbReference type="OrthoDB" id="1461976at2759"/>
<keyword evidence="1" id="KW-1133">Transmembrane helix</keyword>
<dbReference type="AlphaFoldDB" id="A0A9P6WQR8"/>